<gene>
    <name evidence="2" type="ORF">AG1IA_07912</name>
</gene>
<feature type="region of interest" description="Disordered" evidence="1">
    <location>
        <begin position="42"/>
        <end position="76"/>
    </location>
</feature>
<dbReference type="AlphaFoldDB" id="L8WJG9"/>
<protein>
    <submittedName>
        <fullName evidence="2">Uncharacterized protein</fullName>
    </submittedName>
</protein>
<dbReference type="Proteomes" id="UP000011668">
    <property type="component" value="Unassembled WGS sequence"/>
</dbReference>
<sequence>MYSVWPRSQTPTRPFPPLCSPFSGHDFFLRLDQILRCRKKQVTTTLHPRHQRPRPQIHYRSEQPGRSSRHEPFATA</sequence>
<feature type="compositionally biased region" description="Basic residues" evidence="1">
    <location>
        <begin position="42"/>
        <end position="57"/>
    </location>
</feature>
<evidence type="ECO:0000313" key="3">
    <source>
        <dbReference type="Proteomes" id="UP000011668"/>
    </source>
</evidence>
<proteinExistence type="predicted"/>
<evidence type="ECO:0000256" key="1">
    <source>
        <dbReference type="SAM" id="MobiDB-lite"/>
    </source>
</evidence>
<organism evidence="2 3">
    <name type="scientific">Thanatephorus cucumeris (strain AG1-IA)</name>
    <name type="common">Rice sheath blight fungus</name>
    <name type="synonym">Rhizoctonia solani</name>
    <dbReference type="NCBI Taxonomy" id="983506"/>
    <lineage>
        <taxon>Eukaryota</taxon>
        <taxon>Fungi</taxon>
        <taxon>Dikarya</taxon>
        <taxon>Basidiomycota</taxon>
        <taxon>Agaricomycotina</taxon>
        <taxon>Agaricomycetes</taxon>
        <taxon>Cantharellales</taxon>
        <taxon>Ceratobasidiaceae</taxon>
        <taxon>Rhizoctonia</taxon>
        <taxon>Rhizoctonia solani AG-1</taxon>
    </lineage>
</organism>
<accession>L8WJG9</accession>
<name>L8WJG9_THACA</name>
<dbReference type="HOGENOM" id="CLU_2656151_0_0_1"/>
<feature type="compositionally biased region" description="Basic and acidic residues" evidence="1">
    <location>
        <begin position="59"/>
        <end position="76"/>
    </location>
</feature>
<dbReference type="EMBL" id="AFRT01002284">
    <property type="protein sequence ID" value="ELU38075.1"/>
    <property type="molecule type" value="Genomic_DNA"/>
</dbReference>
<keyword evidence="3" id="KW-1185">Reference proteome</keyword>
<reference evidence="2 3" key="1">
    <citation type="journal article" date="2013" name="Nat. Commun.">
        <title>The evolution and pathogenic mechanisms of the rice sheath blight pathogen.</title>
        <authorList>
            <person name="Zheng A."/>
            <person name="Lin R."/>
            <person name="Xu L."/>
            <person name="Qin P."/>
            <person name="Tang C."/>
            <person name="Ai P."/>
            <person name="Zhang D."/>
            <person name="Liu Y."/>
            <person name="Sun Z."/>
            <person name="Feng H."/>
            <person name="Wang Y."/>
            <person name="Chen Y."/>
            <person name="Liang X."/>
            <person name="Fu R."/>
            <person name="Li Q."/>
            <person name="Zhang J."/>
            <person name="Yu X."/>
            <person name="Xie Z."/>
            <person name="Ding L."/>
            <person name="Guan P."/>
            <person name="Tang J."/>
            <person name="Liang Y."/>
            <person name="Wang S."/>
            <person name="Deng Q."/>
            <person name="Li S."/>
            <person name="Zhu J."/>
            <person name="Wang L."/>
            <person name="Liu H."/>
            <person name="Li P."/>
        </authorList>
    </citation>
    <scope>NUCLEOTIDE SEQUENCE [LARGE SCALE GENOMIC DNA]</scope>
    <source>
        <strain evidence="3">AG-1 IA</strain>
    </source>
</reference>
<comment type="caution">
    <text evidence="2">The sequence shown here is derived from an EMBL/GenBank/DDBJ whole genome shotgun (WGS) entry which is preliminary data.</text>
</comment>
<evidence type="ECO:0000313" key="2">
    <source>
        <dbReference type="EMBL" id="ELU38075.1"/>
    </source>
</evidence>